<keyword evidence="3" id="KW-1185">Reference proteome</keyword>
<evidence type="ECO:0000256" key="1">
    <source>
        <dbReference type="SAM" id="MobiDB-lite"/>
    </source>
</evidence>
<organism evidence="2 3">
    <name type="scientific">Melipona bicolor</name>
    <dbReference type="NCBI Taxonomy" id="60889"/>
    <lineage>
        <taxon>Eukaryota</taxon>
        <taxon>Metazoa</taxon>
        <taxon>Ecdysozoa</taxon>
        <taxon>Arthropoda</taxon>
        <taxon>Hexapoda</taxon>
        <taxon>Insecta</taxon>
        <taxon>Pterygota</taxon>
        <taxon>Neoptera</taxon>
        <taxon>Endopterygota</taxon>
        <taxon>Hymenoptera</taxon>
        <taxon>Apocrita</taxon>
        <taxon>Aculeata</taxon>
        <taxon>Apoidea</taxon>
        <taxon>Anthophila</taxon>
        <taxon>Apidae</taxon>
        <taxon>Melipona</taxon>
    </lineage>
</organism>
<dbReference type="EMBL" id="JAHYIQ010000024">
    <property type="protein sequence ID" value="KAK1122010.1"/>
    <property type="molecule type" value="Genomic_DNA"/>
</dbReference>
<dbReference type="AlphaFoldDB" id="A0AA40KIV5"/>
<evidence type="ECO:0000313" key="2">
    <source>
        <dbReference type="EMBL" id="KAK1122010.1"/>
    </source>
</evidence>
<feature type="compositionally biased region" description="Basic and acidic residues" evidence="1">
    <location>
        <begin position="46"/>
        <end position="63"/>
    </location>
</feature>
<name>A0AA40KIV5_9HYME</name>
<evidence type="ECO:0000313" key="3">
    <source>
        <dbReference type="Proteomes" id="UP001177670"/>
    </source>
</evidence>
<accession>A0AA40KIV5</accession>
<protein>
    <submittedName>
        <fullName evidence="2">Uncharacterized protein</fullName>
    </submittedName>
</protein>
<dbReference type="Proteomes" id="UP001177670">
    <property type="component" value="Unassembled WGS sequence"/>
</dbReference>
<reference evidence="2" key="1">
    <citation type="submission" date="2021-10" db="EMBL/GenBank/DDBJ databases">
        <title>Melipona bicolor Genome sequencing and assembly.</title>
        <authorList>
            <person name="Araujo N.S."/>
            <person name="Arias M.C."/>
        </authorList>
    </citation>
    <scope>NUCLEOTIDE SEQUENCE</scope>
    <source>
        <strain evidence="2">USP_2M_L1-L4_2017</strain>
        <tissue evidence="2">Whole body</tissue>
    </source>
</reference>
<sequence>MPFRYTRRGKDEEIGEGGTRMWAEAGLWDNNRYTAGTRRRNRYLRKKTDTKKQQQRREGGERD</sequence>
<gene>
    <name evidence="2" type="ORF">K0M31_009858</name>
</gene>
<proteinExistence type="predicted"/>
<feature type="region of interest" description="Disordered" evidence="1">
    <location>
        <begin position="38"/>
        <end position="63"/>
    </location>
</feature>
<comment type="caution">
    <text evidence="2">The sequence shown here is derived from an EMBL/GenBank/DDBJ whole genome shotgun (WGS) entry which is preliminary data.</text>
</comment>